<protein>
    <recommendedName>
        <fullName evidence="3">Transglycosylase</fullName>
    </recommendedName>
</protein>
<dbReference type="Proteomes" id="UP000036780">
    <property type="component" value="Unassembled WGS sequence"/>
</dbReference>
<organism evidence="1 2">
    <name type="scientific">Virgibacillus pantothenticus</name>
    <dbReference type="NCBI Taxonomy" id="1473"/>
    <lineage>
        <taxon>Bacteria</taxon>
        <taxon>Bacillati</taxon>
        <taxon>Bacillota</taxon>
        <taxon>Bacilli</taxon>
        <taxon>Bacillales</taxon>
        <taxon>Bacillaceae</taxon>
        <taxon>Virgibacillus</taxon>
    </lineage>
</organism>
<dbReference type="RefSeq" id="WP_050352206.1">
    <property type="nucleotide sequence ID" value="NZ_CP073011.1"/>
</dbReference>
<reference evidence="2" key="1">
    <citation type="submission" date="2015-07" db="EMBL/GenBank/DDBJ databases">
        <title>Fjat-10053 dsm26.</title>
        <authorList>
            <person name="Liu B."/>
            <person name="Wang J."/>
            <person name="Zhu Y."/>
            <person name="Liu G."/>
            <person name="Chen Q."/>
            <person name="Chen Z."/>
            <person name="Lan J."/>
            <person name="Che J."/>
            <person name="Ge C."/>
            <person name="Shi H."/>
            <person name="Pan Z."/>
            <person name="Liu X."/>
        </authorList>
    </citation>
    <scope>NUCLEOTIDE SEQUENCE [LARGE SCALE GENOMIC DNA]</scope>
    <source>
        <strain evidence="2">DSM 26</strain>
    </source>
</reference>
<evidence type="ECO:0000313" key="1">
    <source>
        <dbReference type="EMBL" id="KNE19660.1"/>
    </source>
</evidence>
<gene>
    <name evidence="1" type="ORF">AFK71_14475</name>
</gene>
<sequence>MNEPIMCDKCSNTFVIQLQEKKHGKGITETYFTCPHCNEHYTSYATDADIRRKQREIKKMYETLPNITDRKQYSKTLEKIHNKKSNLDPKMIELKNKI</sequence>
<proteinExistence type="predicted"/>
<dbReference type="PATRIC" id="fig|1473.5.peg.1532"/>
<dbReference type="AlphaFoldDB" id="A0A0L0QM13"/>
<name>A0A0L0QM13_VIRPA</name>
<dbReference type="EMBL" id="LGTO01000007">
    <property type="protein sequence ID" value="KNE19660.1"/>
    <property type="molecule type" value="Genomic_DNA"/>
</dbReference>
<keyword evidence="2" id="KW-1185">Reference proteome</keyword>
<accession>A0A0L0QM13</accession>
<dbReference type="OrthoDB" id="1918216at2"/>
<evidence type="ECO:0000313" key="2">
    <source>
        <dbReference type="Proteomes" id="UP000036780"/>
    </source>
</evidence>
<dbReference type="GeneID" id="66871303"/>
<evidence type="ECO:0008006" key="3">
    <source>
        <dbReference type="Google" id="ProtNLM"/>
    </source>
</evidence>
<comment type="caution">
    <text evidence="1">The sequence shown here is derived from an EMBL/GenBank/DDBJ whole genome shotgun (WGS) entry which is preliminary data.</text>
</comment>